<dbReference type="InterPro" id="IPR036505">
    <property type="entry name" value="Amidase/PGRP_sf"/>
</dbReference>
<dbReference type="PANTHER" id="PTHR30417">
    <property type="entry name" value="N-ACETYLMURAMOYL-L-ALANINE AMIDASE AMID"/>
    <property type="match status" value="1"/>
</dbReference>
<comment type="catalytic activity">
    <reaction evidence="1">
        <text>Hydrolyzes the link between N-acetylmuramoyl residues and L-amino acid residues in certain cell-wall glycopeptides.</text>
        <dbReference type="EC" id="3.5.1.28"/>
    </reaction>
</comment>
<evidence type="ECO:0000256" key="1">
    <source>
        <dbReference type="ARBA" id="ARBA00001561"/>
    </source>
</evidence>
<dbReference type="OrthoDB" id="9794842at2"/>
<evidence type="ECO:0000256" key="2">
    <source>
        <dbReference type="ARBA" id="ARBA00011901"/>
    </source>
</evidence>
<dbReference type="AlphaFoldDB" id="A0A238IZM0"/>
<organism evidence="6 7">
    <name type="scientific">Boseongicola aestuarii</name>
    <dbReference type="NCBI Taxonomy" id="1470561"/>
    <lineage>
        <taxon>Bacteria</taxon>
        <taxon>Pseudomonadati</taxon>
        <taxon>Pseudomonadota</taxon>
        <taxon>Alphaproteobacteria</taxon>
        <taxon>Rhodobacterales</taxon>
        <taxon>Paracoccaceae</taxon>
        <taxon>Boseongicola</taxon>
    </lineage>
</organism>
<dbReference type="EC" id="3.5.1.28" evidence="2"/>
<dbReference type="Gene3D" id="3.40.80.10">
    <property type="entry name" value="Peptidoglycan recognition protein-like"/>
    <property type="match status" value="1"/>
</dbReference>
<dbReference type="EMBL" id="FXXQ01000004">
    <property type="protein sequence ID" value="SMX23491.1"/>
    <property type="molecule type" value="Genomic_DNA"/>
</dbReference>
<dbReference type="GO" id="GO:0071555">
    <property type="term" value="P:cell wall organization"/>
    <property type="evidence" value="ECO:0007669"/>
    <property type="project" value="UniProtKB-KW"/>
</dbReference>
<gene>
    <name evidence="6" type="primary">amiD</name>
    <name evidence="6" type="ORF">BOA8489_01598</name>
</gene>
<evidence type="ECO:0000313" key="6">
    <source>
        <dbReference type="EMBL" id="SMX23491.1"/>
    </source>
</evidence>
<dbReference type="SUPFAM" id="SSF55846">
    <property type="entry name" value="N-acetylmuramoyl-L-alanine amidase-like"/>
    <property type="match status" value="1"/>
</dbReference>
<keyword evidence="3 6" id="KW-0378">Hydrolase</keyword>
<dbReference type="Proteomes" id="UP000201838">
    <property type="component" value="Unassembled WGS sequence"/>
</dbReference>
<keyword evidence="4" id="KW-0961">Cell wall biogenesis/degradation</keyword>
<sequence>MRIEDRPSPNCNARRGGLAPSLVVLHYTAMESAEAALEKLCDENAEVSAHYLIGKDGAVYRLVDEAHRAWHAGEGRWAGREDINSRSIGIELDNDGTCAFEAPLMEALEELLRDILDRHAMPAKAVLAHSDFAPERKSDPGRNFDWQALARKGLSVWPEPSLKGDFMRNAAVFGYPIELGEKLVLDAFRQRFRPGASGPLDPADQAMMSGLARQYPADVTERFARRVPSRPLGLES</sequence>
<dbReference type="SMART" id="SM00644">
    <property type="entry name" value="Ami_2"/>
    <property type="match status" value="1"/>
</dbReference>
<evidence type="ECO:0000256" key="4">
    <source>
        <dbReference type="ARBA" id="ARBA00023316"/>
    </source>
</evidence>
<dbReference type="CDD" id="cd06583">
    <property type="entry name" value="PGRP"/>
    <property type="match status" value="1"/>
</dbReference>
<feature type="domain" description="N-acetylmuramoyl-L-alanine amidase" evidence="5">
    <location>
        <begin position="8"/>
        <end position="141"/>
    </location>
</feature>
<dbReference type="GO" id="GO:0009253">
    <property type="term" value="P:peptidoglycan catabolic process"/>
    <property type="evidence" value="ECO:0007669"/>
    <property type="project" value="InterPro"/>
</dbReference>
<proteinExistence type="predicted"/>
<dbReference type="PANTHER" id="PTHR30417:SF1">
    <property type="entry name" value="N-ACETYLMURAMOYL-L-ALANINE AMIDASE AMID"/>
    <property type="match status" value="1"/>
</dbReference>
<evidence type="ECO:0000256" key="3">
    <source>
        <dbReference type="ARBA" id="ARBA00022801"/>
    </source>
</evidence>
<evidence type="ECO:0000259" key="5">
    <source>
        <dbReference type="SMART" id="SM00644"/>
    </source>
</evidence>
<dbReference type="InterPro" id="IPR002502">
    <property type="entry name" value="Amidase_domain"/>
</dbReference>
<accession>A0A238IZM0</accession>
<evidence type="ECO:0000313" key="7">
    <source>
        <dbReference type="Proteomes" id="UP000201838"/>
    </source>
</evidence>
<keyword evidence="7" id="KW-1185">Reference proteome</keyword>
<dbReference type="Pfam" id="PF01510">
    <property type="entry name" value="Amidase_2"/>
    <property type="match status" value="1"/>
</dbReference>
<name>A0A238IZM0_9RHOB</name>
<protein>
    <recommendedName>
        <fullName evidence="2">N-acetylmuramoyl-L-alanine amidase</fullName>
        <ecNumber evidence="2">3.5.1.28</ecNumber>
    </recommendedName>
</protein>
<dbReference type="GO" id="GO:0008745">
    <property type="term" value="F:N-acetylmuramoyl-L-alanine amidase activity"/>
    <property type="evidence" value="ECO:0007669"/>
    <property type="project" value="UniProtKB-EC"/>
</dbReference>
<reference evidence="6 7" key="1">
    <citation type="submission" date="2017-05" db="EMBL/GenBank/DDBJ databases">
        <authorList>
            <person name="Song R."/>
            <person name="Chenine A.L."/>
            <person name="Ruprecht R.M."/>
        </authorList>
    </citation>
    <scope>NUCLEOTIDE SEQUENCE [LARGE SCALE GENOMIC DNA]</scope>
    <source>
        <strain evidence="6 7">CECT 8489</strain>
    </source>
</reference>
<dbReference type="GO" id="GO:0009254">
    <property type="term" value="P:peptidoglycan turnover"/>
    <property type="evidence" value="ECO:0007669"/>
    <property type="project" value="TreeGrafter"/>
</dbReference>
<dbReference type="InterPro" id="IPR051206">
    <property type="entry name" value="NAMLAA_amidase_2"/>
</dbReference>
<dbReference type="RefSeq" id="WP_093973471.1">
    <property type="nucleotide sequence ID" value="NZ_FXXQ01000004.1"/>
</dbReference>